<keyword evidence="2" id="KW-1185">Reference proteome</keyword>
<dbReference type="AlphaFoldDB" id="A0A0R3LVQ0"/>
<organism evidence="1 2">
    <name type="scientific">Bradyrhizobium valentinum</name>
    <dbReference type="NCBI Taxonomy" id="1518501"/>
    <lineage>
        <taxon>Bacteria</taxon>
        <taxon>Pseudomonadati</taxon>
        <taxon>Pseudomonadota</taxon>
        <taxon>Alphaproteobacteria</taxon>
        <taxon>Hyphomicrobiales</taxon>
        <taxon>Nitrobacteraceae</taxon>
        <taxon>Bradyrhizobium</taxon>
    </lineage>
</organism>
<sequence length="111" mass="12612">MLPIGSSACLFDVAGSQEDIDSGWFEGDITVTRAIDGTINADRIVLPNPTYESTLRGFQKHCIWAKLLDDTRRYFASTKLGLFEAEPHDVESIFKCDTGRRQRVYWRPVDL</sequence>
<proteinExistence type="predicted"/>
<protein>
    <submittedName>
        <fullName evidence="1">Uncharacterized protein</fullName>
    </submittedName>
</protein>
<name>A0A0R3LVQ0_9BRAD</name>
<evidence type="ECO:0000313" key="2">
    <source>
        <dbReference type="Proteomes" id="UP000051913"/>
    </source>
</evidence>
<evidence type="ECO:0000313" key="1">
    <source>
        <dbReference type="EMBL" id="KRR04752.1"/>
    </source>
</evidence>
<dbReference type="Proteomes" id="UP000051913">
    <property type="component" value="Unassembled WGS sequence"/>
</dbReference>
<reference evidence="1 2" key="1">
    <citation type="submission" date="2014-03" db="EMBL/GenBank/DDBJ databases">
        <title>Bradyrhizobium valentinum sp. nov., isolated from effective nodules of Lupinus mariae-josephae, a lupine endemic of basic-lime soils in Eastern Spain.</title>
        <authorList>
            <person name="Duran D."/>
            <person name="Rey L."/>
            <person name="Navarro A."/>
            <person name="Busquets A."/>
            <person name="Imperial J."/>
            <person name="Ruiz-Argueso T."/>
        </authorList>
    </citation>
    <scope>NUCLEOTIDE SEQUENCE [LARGE SCALE GENOMIC DNA]</scope>
    <source>
        <strain evidence="1 2">LmjM3</strain>
    </source>
</reference>
<accession>A0A0R3LVQ0</accession>
<gene>
    <name evidence="1" type="ORF">CP49_18830</name>
</gene>
<dbReference type="EMBL" id="LLXX01000122">
    <property type="protein sequence ID" value="KRR04752.1"/>
    <property type="molecule type" value="Genomic_DNA"/>
</dbReference>
<comment type="caution">
    <text evidence="1">The sequence shown here is derived from an EMBL/GenBank/DDBJ whole genome shotgun (WGS) entry which is preliminary data.</text>
</comment>